<keyword evidence="15" id="KW-1185">Reference proteome</keyword>
<evidence type="ECO:0000256" key="4">
    <source>
        <dbReference type="ARBA" id="ARBA00022679"/>
    </source>
</evidence>
<dbReference type="SMART" id="SM01304">
    <property type="entry name" value="Ras_bdg_2"/>
    <property type="match status" value="1"/>
</dbReference>
<keyword evidence="4" id="KW-0808">Transferase</keyword>
<feature type="compositionally biased region" description="Polar residues" evidence="11">
    <location>
        <begin position="606"/>
        <end position="616"/>
    </location>
</feature>
<feature type="domain" description="SAM" evidence="13">
    <location>
        <begin position="80"/>
        <end position="143"/>
    </location>
</feature>
<feature type="compositionally biased region" description="Acidic residues" evidence="11">
    <location>
        <begin position="873"/>
        <end position="905"/>
    </location>
</feature>
<dbReference type="InterPro" id="IPR000719">
    <property type="entry name" value="Prot_kinase_dom"/>
</dbReference>
<feature type="compositionally biased region" description="Pro residues" evidence="11">
    <location>
        <begin position="327"/>
        <end position="340"/>
    </location>
</feature>
<feature type="region of interest" description="Disordered" evidence="11">
    <location>
        <begin position="16"/>
        <end position="68"/>
    </location>
</feature>
<comment type="caution">
    <text evidence="14">The sequence shown here is derived from an EMBL/GenBank/DDBJ whole genome shotgun (WGS) entry which is preliminary data.</text>
</comment>
<dbReference type="Pfam" id="PF00536">
    <property type="entry name" value="SAM_1"/>
    <property type="match status" value="1"/>
</dbReference>
<feature type="compositionally biased region" description="Pro residues" evidence="11">
    <location>
        <begin position="250"/>
        <end position="266"/>
    </location>
</feature>
<dbReference type="PROSITE" id="PS50011">
    <property type="entry name" value="PROTEIN_KINASE_DOM"/>
    <property type="match status" value="1"/>
</dbReference>
<dbReference type="FunFam" id="3.30.200.20:FF:000387">
    <property type="entry name" value="Serine/threonine-protein kinase STE11"/>
    <property type="match status" value="1"/>
</dbReference>
<evidence type="ECO:0000256" key="7">
    <source>
        <dbReference type="ARBA" id="ARBA00022840"/>
    </source>
</evidence>
<evidence type="ECO:0000313" key="15">
    <source>
        <dbReference type="Proteomes" id="UP000813824"/>
    </source>
</evidence>
<feature type="compositionally biased region" description="Polar residues" evidence="11">
    <location>
        <begin position="144"/>
        <end position="155"/>
    </location>
</feature>
<dbReference type="InterPro" id="IPR001660">
    <property type="entry name" value="SAM"/>
</dbReference>
<evidence type="ECO:0000256" key="3">
    <source>
        <dbReference type="ARBA" id="ARBA00022527"/>
    </source>
</evidence>
<feature type="region of interest" description="Disordered" evidence="11">
    <location>
        <begin position="144"/>
        <end position="389"/>
    </location>
</feature>
<dbReference type="EMBL" id="JAEVFJ010000002">
    <property type="protein sequence ID" value="KAH8107110.1"/>
    <property type="molecule type" value="Genomic_DNA"/>
</dbReference>
<feature type="binding site" evidence="10">
    <location>
        <position position="949"/>
    </location>
    <ligand>
        <name>ATP</name>
        <dbReference type="ChEBI" id="CHEBI:30616"/>
    </ligand>
</feature>
<dbReference type="GO" id="GO:0005524">
    <property type="term" value="F:ATP binding"/>
    <property type="evidence" value="ECO:0007669"/>
    <property type="project" value="UniProtKB-UniRule"/>
</dbReference>
<evidence type="ECO:0000256" key="10">
    <source>
        <dbReference type="PROSITE-ProRule" id="PRU10141"/>
    </source>
</evidence>
<feature type="compositionally biased region" description="Basic and acidic residues" evidence="11">
    <location>
        <begin position="863"/>
        <end position="872"/>
    </location>
</feature>
<feature type="compositionally biased region" description="Polar residues" evidence="11">
    <location>
        <begin position="290"/>
        <end position="301"/>
    </location>
</feature>
<dbReference type="FunFam" id="1.10.510.10:FF:000334">
    <property type="entry name" value="Serine/threonine-protein kinase STE11"/>
    <property type="match status" value="1"/>
</dbReference>
<evidence type="ECO:0000256" key="11">
    <source>
        <dbReference type="SAM" id="MobiDB-lite"/>
    </source>
</evidence>
<dbReference type="InterPro" id="IPR008271">
    <property type="entry name" value="Ser/Thr_kinase_AS"/>
</dbReference>
<evidence type="ECO:0000259" key="13">
    <source>
        <dbReference type="PROSITE" id="PS50105"/>
    </source>
</evidence>
<feature type="compositionally biased region" description="Polar residues" evidence="11">
    <location>
        <begin position="231"/>
        <end position="244"/>
    </location>
</feature>
<dbReference type="InterPro" id="IPR017441">
    <property type="entry name" value="Protein_kinase_ATP_BS"/>
</dbReference>
<dbReference type="SUPFAM" id="SSF56112">
    <property type="entry name" value="Protein kinase-like (PK-like)"/>
    <property type="match status" value="1"/>
</dbReference>
<sequence>MTAAVANATFIQALDDMSQPRSQAGSPASPTASFHNQQQQSNGYHTNSRSGASPSTQPATPTVSLDPPIGTSYADFLRTWTDSHVARWLTELKCPQHASTFRSNDIRGDVLLELDQTTLKEMGLTSVGDRIRIIAGVKGLRQKCSSTSSPLSSIVNRPRVDQVTSANGGDTSYNAPNRGTPSRRPAPLNITPNTVSSDLPRLVRDGQDSARSNSLPTVIRPLPQPTPQPASTPMASTPNPSHTPVRSHLPPLPPPPRGQPPQPPHARTPRSLMSSGLAGRRTPTLPEPPVSNTSNHLTPTSQGQGQGGSWSPYDSRPGSGGRTPARSPSPLPPQPAPAPPNRNYTQSPNTAAHGRNASYSGSTTPSGQSASSKLPPRPATGGNSAHPYAQSPMQAALSPIHEGFPAQQRSNSSTPPPASATNHRVGGTFPRSNNAPSHAPSLDDLRRKLIKFSLPDEGKSTTINAIDCAGGPEVLEKALRKFGKLAIKGDDTSMHVEITNGGLVVEGWAAFLGWGQGGGQEGPLSESQLLSIVHAPPDDPSREHGLTLRHIGRKSLSPDDQEEPQYLAELAANSSSPMTKAMKRASSISILSGLGVPLGDVAPNMLSPNQSPTGSATKDRPSKLRNFFGHRPPSELITTHLAEYFPNTEKKVLERTRRQSMMRASGMSLANKRDSIISWNTPSQSRFSVSTQGSTLGVSPRSSIASSIPPLPERSSSPTPSSHTIDEDVVPPRVSISTDNGHRIEVTPVDIDSPPLPPSKQTSRPYLPPVAFPSESLSESLNLADAPAVARPLSVASSSGFKRMSFITELRSRRDKSDTASLMTVDEITAEVESRRASMESRGDDESFVETSPDEWTEIGTDEADKQSIKDVGEDDEDDETEVGHDDEEEEGESDATVTDDEEEDAGKPIISHGERAIKWIKGALIGAGSFGKVYLGMDAATGLLMAVKQVELPTGSAPNEERKKAMLSALEREIELLRVLQHPNIVQYHSSCIDEDHLNIFLEYVPGGSVTSVLRNYGAFEETLVKNWVRQILTGLNYLHERDIIHRDIKGANMLVDNKGGIKISDFGISKKVEDSILPGNRAHRPSLQGSVFWMAPEVVKQTAYTKKADIWSIGCLVVEMLTGEHPWAQLTQMQAIFKIGSSARPATPPDISAEAEDFLRLTFELDHEARPSAAELLKHPWMA</sequence>
<evidence type="ECO:0000256" key="9">
    <source>
        <dbReference type="ARBA" id="ARBA00048329"/>
    </source>
</evidence>
<organism evidence="14 15">
    <name type="scientific">Cristinia sonorae</name>
    <dbReference type="NCBI Taxonomy" id="1940300"/>
    <lineage>
        <taxon>Eukaryota</taxon>
        <taxon>Fungi</taxon>
        <taxon>Dikarya</taxon>
        <taxon>Basidiomycota</taxon>
        <taxon>Agaricomycotina</taxon>
        <taxon>Agaricomycetes</taxon>
        <taxon>Agaricomycetidae</taxon>
        <taxon>Agaricales</taxon>
        <taxon>Pleurotineae</taxon>
        <taxon>Stephanosporaceae</taxon>
        <taxon>Cristinia</taxon>
    </lineage>
</organism>
<dbReference type="Gene3D" id="1.10.150.50">
    <property type="entry name" value="Transcription Factor, Ets-1"/>
    <property type="match status" value="1"/>
</dbReference>
<feature type="compositionally biased region" description="Low complexity" evidence="11">
    <location>
        <begin position="699"/>
        <end position="708"/>
    </location>
</feature>
<feature type="compositionally biased region" description="Polar residues" evidence="11">
    <location>
        <begin position="162"/>
        <end position="180"/>
    </location>
</feature>
<keyword evidence="5 10" id="KW-0547">Nucleotide-binding</keyword>
<dbReference type="AlphaFoldDB" id="A0A8K0UXR4"/>
<dbReference type="PROSITE" id="PS00108">
    <property type="entry name" value="PROTEIN_KINASE_ST"/>
    <property type="match status" value="1"/>
</dbReference>
<dbReference type="PROSITE" id="PS50105">
    <property type="entry name" value="SAM_DOMAIN"/>
    <property type="match status" value="1"/>
</dbReference>
<dbReference type="OrthoDB" id="266718at2759"/>
<reference evidence="14" key="1">
    <citation type="journal article" date="2021" name="New Phytol.">
        <title>Evolutionary innovations through gain and loss of genes in the ectomycorrhizal Boletales.</title>
        <authorList>
            <person name="Wu G."/>
            <person name="Miyauchi S."/>
            <person name="Morin E."/>
            <person name="Kuo A."/>
            <person name="Drula E."/>
            <person name="Varga T."/>
            <person name="Kohler A."/>
            <person name="Feng B."/>
            <person name="Cao Y."/>
            <person name="Lipzen A."/>
            <person name="Daum C."/>
            <person name="Hundley H."/>
            <person name="Pangilinan J."/>
            <person name="Johnson J."/>
            <person name="Barry K."/>
            <person name="LaButti K."/>
            <person name="Ng V."/>
            <person name="Ahrendt S."/>
            <person name="Min B."/>
            <person name="Choi I.G."/>
            <person name="Park H."/>
            <person name="Plett J.M."/>
            <person name="Magnuson J."/>
            <person name="Spatafora J.W."/>
            <person name="Nagy L.G."/>
            <person name="Henrissat B."/>
            <person name="Grigoriev I.V."/>
            <person name="Yang Z.L."/>
            <person name="Xu J."/>
            <person name="Martin F.M."/>
        </authorList>
    </citation>
    <scope>NUCLEOTIDE SEQUENCE</scope>
    <source>
        <strain evidence="14">KKN 215</strain>
    </source>
</reference>
<dbReference type="Proteomes" id="UP000813824">
    <property type="component" value="Unassembled WGS sequence"/>
</dbReference>
<protein>
    <recommendedName>
        <fullName evidence="2">mitogen-activated protein kinase kinase kinase</fullName>
        <ecNumber evidence="2">2.7.11.25</ecNumber>
    </recommendedName>
</protein>
<comment type="catalytic activity">
    <reaction evidence="9">
        <text>L-seryl-[protein] + ATP = O-phospho-L-seryl-[protein] + ADP + H(+)</text>
        <dbReference type="Rhea" id="RHEA:17989"/>
        <dbReference type="Rhea" id="RHEA-COMP:9863"/>
        <dbReference type="Rhea" id="RHEA-COMP:11604"/>
        <dbReference type="ChEBI" id="CHEBI:15378"/>
        <dbReference type="ChEBI" id="CHEBI:29999"/>
        <dbReference type="ChEBI" id="CHEBI:30616"/>
        <dbReference type="ChEBI" id="CHEBI:83421"/>
        <dbReference type="ChEBI" id="CHEBI:456216"/>
        <dbReference type="EC" id="2.7.11.25"/>
    </reaction>
</comment>
<feature type="compositionally biased region" description="Basic and acidic residues" evidence="11">
    <location>
        <begin position="833"/>
        <end position="845"/>
    </location>
</feature>
<evidence type="ECO:0000256" key="5">
    <source>
        <dbReference type="ARBA" id="ARBA00022741"/>
    </source>
</evidence>
<dbReference type="PROSITE" id="PS00107">
    <property type="entry name" value="PROTEIN_KINASE_ATP"/>
    <property type="match status" value="1"/>
</dbReference>
<feature type="region of interest" description="Disordered" evidence="11">
    <location>
        <begin position="404"/>
        <end position="442"/>
    </location>
</feature>
<evidence type="ECO:0000313" key="14">
    <source>
        <dbReference type="EMBL" id="KAH8107110.1"/>
    </source>
</evidence>
<dbReference type="InterPro" id="IPR013761">
    <property type="entry name" value="SAM/pointed_sf"/>
</dbReference>
<feature type="compositionally biased region" description="Polar residues" evidence="11">
    <location>
        <begin position="19"/>
        <end position="63"/>
    </location>
</feature>
<feature type="compositionally biased region" description="Acidic residues" evidence="11">
    <location>
        <begin position="846"/>
        <end position="862"/>
    </location>
</feature>
<feature type="compositionally biased region" description="Polar residues" evidence="11">
    <location>
        <begin position="357"/>
        <end position="372"/>
    </location>
</feature>
<comment type="catalytic activity">
    <reaction evidence="8">
        <text>L-threonyl-[protein] + ATP = O-phospho-L-threonyl-[protein] + ADP + H(+)</text>
        <dbReference type="Rhea" id="RHEA:46608"/>
        <dbReference type="Rhea" id="RHEA-COMP:11060"/>
        <dbReference type="Rhea" id="RHEA-COMP:11605"/>
        <dbReference type="ChEBI" id="CHEBI:15378"/>
        <dbReference type="ChEBI" id="CHEBI:30013"/>
        <dbReference type="ChEBI" id="CHEBI:30616"/>
        <dbReference type="ChEBI" id="CHEBI:61977"/>
        <dbReference type="ChEBI" id="CHEBI:456216"/>
        <dbReference type="EC" id="2.7.11.25"/>
    </reaction>
</comment>
<comment type="similarity">
    <text evidence="1">Belongs to the protein kinase superfamily. STE Ser/Thr protein kinase family. MAP kinase kinase kinase subfamily.</text>
</comment>
<feature type="region of interest" description="Disordered" evidence="11">
    <location>
        <begin position="602"/>
        <end position="624"/>
    </location>
</feature>
<name>A0A8K0UXR4_9AGAR</name>
<keyword evidence="7 10" id="KW-0067">ATP-binding</keyword>
<accession>A0A8K0UXR4</accession>
<keyword evidence="3" id="KW-0723">Serine/threonine-protein kinase</keyword>
<evidence type="ECO:0000259" key="12">
    <source>
        <dbReference type="PROSITE" id="PS50011"/>
    </source>
</evidence>
<feature type="domain" description="Protein kinase" evidence="12">
    <location>
        <begin position="920"/>
        <end position="1184"/>
    </location>
</feature>
<dbReference type="CDD" id="cd09534">
    <property type="entry name" value="SAM_Ste11_fungal"/>
    <property type="match status" value="1"/>
</dbReference>
<evidence type="ECO:0000256" key="1">
    <source>
        <dbReference type="ARBA" id="ARBA00006529"/>
    </source>
</evidence>
<dbReference type="SMART" id="SM00454">
    <property type="entry name" value="SAM"/>
    <property type="match status" value="1"/>
</dbReference>
<dbReference type="SMART" id="SM00220">
    <property type="entry name" value="S_TKc"/>
    <property type="match status" value="1"/>
</dbReference>
<dbReference type="InterPro" id="IPR011009">
    <property type="entry name" value="Kinase-like_dom_sf"/>
</dbReference>
<dbReference type="PANTHER" id="PTHR11584">
    <property type="entry name" value="SERINE/THREONINE PROTEIN KINASE"/>
    <property type="match status" value="1"/>
</dbReference>
<dbReference type="InterPro" id="IPR029458">
    <property type="entry name" value="Ras-bd_By2"/>
</dbReference>
<feature type="region of interest" description="Disordered" evidence="11">
    <location>
        <begin position="684"/>
        <end position="764"/>
    </location>
</feature>
<evidence type="ECO:0000256" key="2">
    <source>
        <dbReference type="ARBA" id="ARBA00012406"/>
    </source>
</evidence>
<evidence type="ECO:0000256" key="8">
    <source>
        <dbReference type="ARBA" id="ARBA00047559"/>
    </source>
</evidence>
<dbReference type="PANTHER" id="PTHR11584:SF369">
    <property type="entry name" value="MITOGEN-ACTIVATED PROTEIN KINASE KINASE KINASE 19-RELATED"/>
    <property type="match status" value="1"/>
</dbReference>
<gene>
    <name evidence="14" type="ORF">BXZ70DRAFT_885056</name>
</gene>
<dbReference type="Pfam" id="PF00069">
    <property type="entry name" value="Pkinase"/>
    <property type="match status" value="1"/>
</dbReference>
<feature type="region of interest" description="Disordered" evidence="11">
    <location>
        <begin position="833"/>
        <end position="911"/>
    </location>
</feature>
<feature type="compositionally biased region" description="Polar residues" evidence="11">
    <location>
        <begin position="714"/>
        <end position="723"/>
    </location>
</feature>
<feature type="compositionally biased region" description="Polar residues" evidence="11">
    <location>
        <begin position="684"/>
        <end position="697"/>
    </location>
</feature>
<evidence type="ECO:0000256" key="6">
    <source>
        <dbReference type="ARBA" id="ARBA00022777"/>
    </source>
</evidence>
<dbReference type="SUPFAM" id="SSF47769">
    <property type="entry name" value="SAM/Pointed domain"/>
    <property type="match status" value="1"/>
</dbReference>
<proteinExistence type="inferred from homology"/>
<keyword evidence="6" id="KW-0418">Kinase</keyword>
<dbReference type="GO" id="GO:0004709">
    <property type="term" value="F:MAP kinase kinase kinase activity"/>
    <property type="evidence" value="ECO:0007669"/>
    <property type="project" value="UniProtKB-EC"/>
</dbReference>
<dbReference type="Gene3D" id="1.10.510.10">
    <property type="entry name" value="Transferase(Phosphotransferase) domain 1"/>
    <property type="match status" value="1"/>
</dbReference>
<dbReference type="EC" id="2.7.11.25" evidence="2"/>